<accession>A0ACC3DQN0</accession>
<evidence type="ECO:0000313" key="1">
    <source>
        <dbReference type="EMBL" id="KAK3078994.1"/>
    </source>
</evidence>
<dbReference type="Proteomes" id="UP001186974">
    <property type="component" value="Unassembled WGS sequence"/>
</dbReference>
<name>A0ACC3DQN0_9PEZI</name>
<comment type="caution">
    <text evidence="1">The sequence shown here is derived from an EMBL/GenBank/DDBJ whole genome shotgun (WGS) entry which is preliminary data.</text>
</comment>
<proteinExistence type="predicted"/>
<protein>
    <submittedName>
        <fullName evidence="1">Uncharacterized protein</fullName>
    </submittedName>
</protein>
<organism evidence="1 2">
    <name type="scientific">Coniosporium uncinatum</name>
    <dbReference type="NCBI Taxonomy" id="93489"/>
    <lineage>
        <taxon>Eukaryota</taxon>
        <taxon>Fungi</taxon>
        <taxon>Dikarya</taxon>
        <taxon>Ascomycota</taxon>
        <taxon>Pezizomycotina</taxon>
        <taxon>Dothideomycetes</taxon>
        <taxon>Dothideomycetes incertae sedis</taxon>
        <taxon>Coniosporium</taxon>
    </lineage>
</organism>
<feature type="non-terminal residue" evidence="1">
    <location>
        <position position="1"/>
    </location>
</feature>
<keyword evidence="2" id="KW-1185">Reference proteome</keyword>
<reference evidence="1" key="1">
    <citation type="submission" date="2024-09" db="EMBL/GenBank/DDBJ databases">
        <title>Black Yeasts Isolated from many extreme environments.</title>
        <authorList>
            <person name="Coleine C."/>
            <person name="Stajich J.E."/>
            <person name="Selbmann L."/>
        </authorList>
    </citation>
    <scope>NUCLEOTIDE SEQUENCE</scope>
    <source>
        <strain evidence="1">CCFEE 5737</strain>
    </source>
</reference>
<evidence type="ECO:0000313" key="2">
    <source>
        <dbReference type="Proteomes" id="UP001186974"/>
    </source>
</evidence>
<gene>
    <name evidence="1" type="ORF">LTS18_006024</name>
</gene>
<dbReference type="EMBL" id="JAWDJW010001457">
    <property type="protein sequence ID" value="KAK3078994.1"/>
    <property type="molecule type" value="Genomic_DNA"/>
</dbReference>
<sequence length="545" mass="61592">DNKKVGHAADLSLERRVQLAVISHIRHTKTAYDELLRMKVPWKQARMVVEPRTLEVMKEWRGEDNTSELEDIFKEIIVIDDDDDDEGDSGSSSDDDDIDEERESSLEIVSYQAGPQELQEREPERYRWDDHPSTRVPGQTYMLAPRPRHAGPRRALGPSARAPQDYSRHPAESYQPSPLHQQPPPTIRSNVGQTSLRDGGARFLNAQTHYRPTYRPEPHYVAGTALRSVPMPHLPQMATQRGSFRQDPTEGSALRLRFDEPSRRTADAEKEPFEYLRPKPPNQVPLRPAPQMVPSAHYAGHANRTPVSRERHRTPEIHDAETVVPSIEPLGGGAVRPAPAKRKSWPIQYIDEDPPVKRQRPDFQYEEIANRDPRRFHVTSSELPTIDLTSSPQQLRRREDGNVEYPYFVDGASSPRHPQAATIPRPVKQSYVNALGRDPATGSYGYYLRPLGPERRSTIQPMPTHSPYAPAPGPSASAAAGSRIADPSRNMDLPHAPHVHPPRRDHHSRRVSADDRSFIASRRRPAPAHPDGFAPPESLALDQYY</sequence>